<dbReference type="Gene3D" id="3.30.2230.10">
    <property type="entry name" value="DUSP-like"/>
    <property type="match status" value="1"/>
</dbReference>
<dbReference type="InterPro" id="IPR028889">
    <property type="entry name" value="USP"/>
</dbReference>
<feature type="domain" description="DUSP" evidence="10">
    <location>
        <begin position="483"/>
        <end position="576"/>
    </location>
</feature>
<evidence type="ECO:0000259" key="9">
    <source>
        <dbReference type="PROSITE" id="PS50235"/>
    </source>
</evidence>
<dbReference type="EC" id="3.4.19.12" evidence="7"/>
<dbReference type="EMBL" id="CAJHUC010002889">
    <property type="protein sequence ID" value="CAD7704504.1"/>
    <property type="molecule type" value="Genomic_DNA"/>
</dbReference>
<dbReference type="Pfam" id="PF00443">
    <property type="entry name" value="UCH"/>
    <property type="match status" value="1"/>
</dbReference>
<comment type="catalytic activity">
    <reaction evidence="1 7">
        <text>Thiol-dependent hydrolysis of ester, thioester, amide, peptide and isopeptide bonds formed by the C-terminal Gly of ubiquitin (a 76-residue protein attached to proteins as an intracellular targeting signal).</text>
        <dbReference type="EC" id="3.4.19.12"/>
    </reaction>
</comment>
<evidence type="ECO:0000256" key="7">
    <source>
        <dbReference type="RuleBase" id="RU366025"/>
    </source>
</evidence>
<accession>A0A8S1JE47</accession>
<gene>
    <name evidence="11" type="ORF">OSTQU699_LOCUS9859</name>
</gene>
<dbReference type="InterPro" id="IPR001394">
    <property type="entry name" value="Peptidase_C19_UCH"/>
</dbReference>
<dbReference type="InterPro" id="IPR050164">
    <property type="entry name" value="Peptidase_C19"/>
</dbReference>
<keyword evidence="6 7" id="KW-0788">Thiol protease</keyword>
<sequence>MAPRGGKSGSRAASAKPPAIGARSAEHAALILRSLEEGRLDRDQVLGLMRAQGGHCSEPGPRGSLKQTPGCLCGLVPPVGASRKRGLWASNSAEADALGCSQDFDRREDPRDPAGLVNQANTCYVNAALQVLYAVPRLRDAIFRARFSHGDGVAEAVRQVFLEMAYSPLGVVDTKELVVAALKLDPSVQQDGQEFMKLFLSLLEKSFEGDPVFKDVVTQVFGGRQSYTTLCKGCNQLSSSSRDTVDFLDLSLQVKDCDSIEDSLGRFTAPSFLDGDNKYLCEGCNARCDAVRRTVLRGFPPILVFTLERFAFDLQTLNKVKVKSPYEFPLELDMSRYLREANDILGEGPCNSMASYELMSIVHHIGSTAHQGHYVTQVKDTRGTWWLLNDDKCTSIGAKPTGDPEGYIQGSVSKKKRKLAQDGRMSSSSVYMLVYAQQGRGMHVCSASLEELPASLAVQVEKMKADVEDRCTQRQEARISLERGIEDRQKFVREVIGLCAIDSSDTQDRWISTEWLQKWADAAAGPVKIDSTQLLCQHNKLDALKAHMMKRISHSAWCLLHERYGGGPELSTQDVCHDCIAEHCHQRLREDRASDRRGHFLELAKELEKRDSDASSGFYVSRQWLVSWKRKQGRGCHKESPTASITCEHGSLCPDSVARRVVLPDDFWCYLKVLQAAGLVQACCTRWASASSRSHRWVHPSELAPAGGLQCISAVQLLVAVMLDQRIQILWFHNTLFFAVQHHC</sequence>
<evidence type="ECO:0000313" key="12">
    <source>
        <dbReference type="Proteomes" id="UP000708148"/>
    </source>
</evidence>
<dbReference type="PROSITE" id="PS00972">
    <property type="entry name" value="USP_1"/>
    <property type="match status" value="1"/>
</dbReference>
<dbReference type="AlphaFoldDB" id="A0A8S1JE47"/>
<organism evidence="11 12">
    <name type="scientific">Ostreobium quekettii</name>
    <dbReference type="NCBI Taxonomy" id="121088"/>
    <lineage>
        <taxon>Eukaryota</taxon>
        <taxon>Viridiplantae</taxon>
        <taxon>Chlorophyta</taxon>
        <taxon>core chlorophytes</taxon>
        <taxon>Ulvophyceae</taxon>
        <taxon>TCBD clade</taxon>
        <taxon>Bryopsidales</taxon>
        <taxon>Ostreobineae</taxon>
        <taxon>Ostreobiaceae</taxon>
        <taxon>Ostreobium</taxon>
    </lineage>
</organism>
<protein>
    <recommendedName>
        <fullName evidence="7">Ubiquitin carboxyl-terminal hydrolase</fullName>
        <ecNumber evidence="7">3.4.19.12</ecNumber>
    </recommendedName>
</protein>
<dbReference type="GO" id="GO:0004843">
    <property type="term" value="F:cysteine-type deubiquitinase activity"/>
    <property type="evidence" value="ECO:0007669"/>
    <property type="project" value="UniProtKB-UniRule"/>
</dbReference>
<dbReference type="PANTHER" id="PTHR24006:SF758">
    <property type="entry name" value="UBIQUITIN CARBOXYL-TERMINAL HYDROLASE 36"/>
    <property type="match status" value="1"/>
</dbReference>
<dbReference type="SUPFAM" id="SSF143791">
    <property type="entry name" value="DUSP-like"/>
    <property type="match status" value="1"/>
</dbReference>
<evidence type="ECO:0000256" key="5">
    <source>
        <dbReference type="ARBA" id="ARBA00022801"/>
    </source>
</evidence>
<evidence type="ECO:0000256" key="2">
    <source>
        <dbReference type="ARBA" id="ARBA00009085"/>
    </source>
</evidence>
<dbReference type="InterPro" id="IPR018200">
    <property type="entry name" value="USP_CS"/>
</dbReference>
<dbReference type="InterPro" id="IPR035927">
    <property type="entry name" value="DUSP-like_sf"/>
</dbReference>
<evidence type="ECO:0000256" key="3">
    <source>
        <dbReference type="ARBA" id="ARBA00022670"/>
    </source>
</evidence>
<dbReference type="PROSITE" id="PS50235">
    <property type="entry name" value="USP_3"/>
    <property type="match status" value="1"/>
</dbReference>
<keyword evidence="4 7" id="KW-0833">Ubl conjugation pathway</keyword>
<comment type="similarity">
    <text evidence="2 7">Belongs to the peptidase C19 family.</text>
</comment>
<dbReference type="InterPro" id="IPR038765">
    <property type="entry name" value="Papain-like_cys_pep_sf"/>
</dbReference>
<evidence type="ECO:0000256" key="4">
    <source>
        <dbReference type="ARBA" id="ARBA00022786"/>
    </source>
</evidence>
<dbReference type="GO" id="GO:0005829">
    <property type="term" value="C:cytosol"/>
    <property type="evidence" value="ECO:0007669"/>
    <property type="project" value="TreeGrafter"/>
</dbReference>
<reference evidence="11" key="1">
    <citation type="submission" date="2020-12" db="EMBL/GenBank/DDBJ databases">
        <authorList>
            <person name="Iha C."/>
        </authorList>
    </citation>
    <scope>NUCLEOTIDE SEQUENCE</scope>
</reference>
<feature type="domain" description="USP" evidence="9">
    <location>
        <begin position="114"/>
        <end position="438"/>
    </location>
</feature>
<dbReference type="GO" id="GO:0006508">
    <property type="term" value="P:proteolysis"/>
    <property type="evidence" value="ECO:0007669"/>
    <property type="project" value="UniProtKB-KW"/>
</dbReference>
<keyword evidence="3 7" id="KW-0645">Protease</keyword>
<dbReference type="PANTHER" id="PTHR24006">
    <property type="entry name" value="UBIQUITIN CARBOXYL-TERMINAL HYDROLASE"/>
    <property type="match status" value="1"/>
</dbReference>
<dbReference type="Proteomes" id="UP000708148">
    <property type="component" value="Unassembled WGS sequence"/>
</dbReference>
<dbReference type="PROSITE" id="PS00973">
    <property type="entry name" value="USP_2"/>
    <property type="match status" value="1"/>
</dbReference>
<name>A0A8S1JE47_9CHLO</name>
<dbReference type="GO" id="GO:0016579">
    <property type="term" value="P:protein deubiquitination"/>
    <property type="evidence" value="ECO:0007669"/>
    <property type="project" value="InterPro"/>
</dbReference>
<dbReference type="PROSITE" id="PS51283">
    <property type="entry name" value="DUSP"/>
    <property type="match status" value="1"/>
</dbReference>
<dbReference type="GO" id="GO:0005634">
    <property type="term" value="C:nucleus"/>
    <property type="evidence" value="ECO:0007669"/>
    <property type="project" value="TreeGrafter"/>
</dbReference>
<evidence type="ECO:0000256" key="6">
    <source>
        <dbReference type="ARBA" id="ARBA00022807"/>
    </source>
</evidence>
<dbReference type="InterPro" id="IPR006615">
    <property type="entry name" value="Pept_C19_DUSP"/>
</dbReference>
<evidence type="ECO:0000256" key="8">
    <source>
        <dbReference type="SAM" id="MobiDB-lite"/>
    </source>
</evidence>
<dbReference type="SMART" id="SM00695">
    <property type="entry name" value="DUSP"/>
    <property type="match status" value="1"/>
</dbReference>
<comment type="caution">
    <text evidence="11">The sequence shown here is derived from an EMBL/GenBank/DDBJ whole genome shotgun (WGS) entry which is preliminary data.</text>
</comment>
<evidence type="ECO:0000259" key="10">
    <source>
        <dbReference type="PROSITE" id="PS51283"/>
    </source>
</evidence>
<evidence type="ECO:0000313" key="11">
    <source>
        <dbReference type="EMBL" id="CAD7704504.1"/>
    </source>
</evidence>
<proteinExistence type="inferred from homology"/>
<dbReference type="SUPFAM" id="SSF54001">
    <property type="entry name" value="Cysteine proteinases"/>
    <property type="match status" value="1"/>
</dbReference>
<keyword evidence="5 7" id="KW-0378">Hydrolase</keyword>
<evidence type="ECO:0000256" key="1">
    <source>
        <dbReference type="ARBA" id="ARBA00000707"/>
    </source>
</evidence>
<dbReference type="Gene3D" id="3.90.70.10">
    <property type="entry name" value="Cysteine proteinases"/>
    <property type="match status" value="1"/>
</dbReference>
<keyword evidence="12" id="KW-1185">Reference proteome</keyword>
<comment type="function">
    <text evidence="7">Recognizes and hydrolyzes the peptide bond at the C-terminal Gly of ubiquitin. Involved in the processing of poly-ubiquitin precursors as well as that of ubiquitinated proteins.</text>
</comment>
<dbReference type="OrthoDB" id="289038at2759"/>
<feature type="region of interest" description="Disordered" evidence="8">
    <location>
        <begin position="1"/>
        <end position="23"/>
    </location>
</feature>